<protein>
    <submittedName>
        <fullName evidence="1">Uncharacterized protein</fullName>
    </submittedName>
</protein>
<dbReference type="AlphaFoldDB" id="D0VUW7"/>
<keyword evidence="1" id="KW-0614">Plasmid</keyword>
<reference evidence="1" key="1">
    <citation type="submission" date="2009-10" db="EMBL/GenBank/DDBJ databases">
        <title>Plasmid borne fungal antagonism gene of Bacillus pumilus.</title>
        <authorList>
            <person name="Padaria J.C."/>
            <person name="Kapoor V."/>
        </authorList>
    </citation>
    <scope>NUCLEOTIDE SEQUENCE</scope>
    <source>
        <strain evidence="1">MTCC 7615</strain>
        <plasmid evidence="1">pJCP07</plasmid>
    </source>
</reference>
<geneLocation type="plasmid" evidence="1">
    <name>pJCP07</name>
</geneLocation>
<proteinExistence type="predicted"/>
<evidence type="ECO:0000313" key="1">
    <source>
        <dbReference type="EMBL" id="ACY07982.1"/>
    </source>
</evidence>
<organism evidence="1">
    <name type="scientific">Bacillus pumilus</name>
    <name type="common">Bacillus mesentericus</name>
    <dbReference type="NCBI Taxonomy" id="1408"/>
    <lineage>
        <taxon>Bacteria</taxon>
        <taxon>Bacillati</taxon>
        <taxon>Bacillota</taxon>
        <taxon>Bacilli</taxon>
        <taxon>Bacillales</taxon>
        <taxon>Bacillaceae</taxon>
        <taxon>Bacillus</taxon>
    </lineage>
</organism>
<name>D0VUW7_BACPU</name>
<dbReference type="EMBL" id="GU126749">
    <property type="protein sequence ID" value="ACY07982.1"/>
    <property type="molecule type" value="Genomic_DNA"/>
</dbReference>
<accession>D0VUW7</accession>
<sequence>MPPASIQVEVARLHAPRRNAGRQTRYRAAPTIHANPFHVLAEAA</sequence>